<sequence>MTDPLDALRWRDELLQVLFWLRGEGLGDRVAPGDLTTFLGAAEDEIRHRLECLVDEGYVDVVAGETERYHLTDWGAKEGGRRFADEFAGLTNQGHGECNNPNCSCQTLGPGACDSHAAHTH</sequence>
<gene>
    <name evidence="1" type="ORF">AVDCRST_MAG70-2207</name>
</gene>
<evidence type="ECO:0008006" key="2">
    <source>
        <dbReference type="Google" id="ProtNLM"/>
    </source>
</evidence>
<dbReference type="AlphaFoldDB" id="A0A6J4V7U0"/>
<evidence type="ECO:0000313" key="1">
    <source>
        <dbReference type="EMBL" id="CAA9567851.1"/>
    </source>
</evidence>
<organism evidence="1">
    <name type="scientific">uncultured Thermomicrobiales bacterium</name>
    <dbReference type="NCBI Taxonomy" id="1645740"/>
    <lineage>
        <taxon>Bacteria</taxon>
        <taxon>Pseudomonadati</taxon>
        <taxon>Thermomicrobiota</taxon>
        <taxon>Thermomicrobia</taxon>
        <taxon>Thermomicrobiales</taxon>
        <taxon>environmental samples</taxon>
    </lineage>
</organism>
<protein>
    <recommendedName>
        <fullName evidence="2">HTH hxlR-type domain-containing protein</fullName>
    </recommendedName>
</protein>
<name>A0A6J4V7U0_9BACT</name>
<accession>A0A6J4V7U0</accession>
<proteinExistence type="predicted"/>
<reference evidence="1" key="1">
    <citation type="submission" date="2020-02" db="EMBL/GenBank/DDBJ databases">
        <authorList>
            <person name="Meier V. D."/>
        </authorList>
    </citation>
    <scope>NUCLEOTIDE SEQUENCE</scope>
    <source>
        <strain evidence="1">AVDCRST_MAG70</strain>
    </source>
</reference>
<dbReference type="EMBL" id="CADCWH010000355">
    <property type="protein sequence ID" value="CAA9567851.1"/>
    <property type="molecule type" value="Genomic_DNA"/>
</dbReference>